<dbReference type="EMBL" id="JADWYK010000002">
    <property type="protein sequence ID" value="MBG8553080.1"/>
    <property type="molecule type" value="Genomic_DNA"/>
</dbReference>
<proteinExistence type="predicted"/>
<keyword evidence="2" id="KW-1185">Reference proteome</keyword>
<comment type="caution">
    <text evidence="1">The sequence shown here is derived from an EMBL/GenBank/DDBJ whole genome shotgun (WGS) entry which is preliminary data.</text>
</comment>
<dbReference type="Proteomes" id="UP000601099">
    <property type="component" value="Unassembled WGS sequence"/>
</dbReference>
<protein>
    <submittedName>
        <fullName evidence="1">Uncharacterized protein</fullName>
    </submittedName>
</protein>
<name>A0ABS0KZE6_9BACT</name>
<accession>A0ABS0KZE6</accession>
<sequence length="409" mass="42349">MATDLPGIELSLLSPLPGEGPLPASAILLVRDTVTGKDHRVDVTRLLSGALLDISALAGTTSPIFSVNTPSGRSQEQGVSYTPVAFGTQQGGPSGALALEWSDPGDGSPYSMRFVQCLKFNGDYTSPLNVWVALGSAGAADILFPADEPAFATGFGNLPAGYNPANKSPLEVLRLAGSAVYQVPAFTSFTVAGAGTRTVPVGTSFAAGFKSFAWATSNGTNVAAGSIIVKDGASVLNALDENEQPIGEANDGAASFSVPAFTAVLGESRRYRIEATNSKGAALSREVIISGAYEIFYGPRAGAPTTSEQVRALPSRLTTDANVFTLNTGNTLKDFVLHLPPGKNLVSIIDLDALNKNVTAEYSESELMVQDLAGADTLDGEGEPAAGTLYVKSQASAYTTSHRHQVTLS</sequence>
<evidence type="ECO:0000313" key="1">
    <source>
        <dbReference type="EMBL" id="MBG8553080.1"/>
    </source>
</evidence>
<dbReference type="RefSeq" id="WP_196954084.1">
    <property type="nucleotide sequence ID" value="NZ_JADWYK010000002.1"/>
</dbReference>
<gene>
    <name evidence="1" type="ORF">I5L79_05960</name>
</gene>
<evidence type="ECO:0000313" key="2">
    <source>
        <dbReference type="Proteomes" id="UP000601099"/>
    </source>
</evidence>
<reference evidence="1 2" key="1">
    <citation type="submission" date="2020-11" db="EMBL/GenBank/DDBJ databases">
        <title>Hymenobacter sp.</title>
        <authorList>
            <person name="Kim M.K."/>
        </authorList>
    </citation>
    <scope>NUCLEOTIDE SEQUENCE [LARGE SCALE GENOMIC DNA]</scope>
    <source>
        <strain evidence="1 2">BT594</strain>
    </source>
</reference>
<organism evidence="1 2">
    <name type="scientific">Hymenobacter guriensis</name>
    <dbReference type="NCBI Taxonomy" id="2793065"/>
    <lineage>
        <taxon>Bacteria</taxon>
        <taxon>Pseudomonadati</taxon>
        <taxon>Bacteroidota</taxon>
        <taxon>Cytophagia</taxon>
        <taxon>Cytophagales</taxon>
        <taxon>Hymenobacteraceae</taxon>
        <taxon>Hymenobacter</taxon>
    </lineage>
</organism>